<sequence>MSCPLCGKSRPWLYAHVNTSDYFLCRECRLVWLDPVRWLSLAGEREYYATHRNDPGDRHYRTFLSRLRDALWPRLSVGARGLDYGCGPGPALSRMMEEKGFPTQDYDPVFFPDQAAVAQRYDFITCSETAEHFRAPGVEFERLDTLLRPGGWLGVMTGFRPADAHFPRWHYRRDPTHICFYSPDTLAWIARRHGWRLEIPTEHVALFQK</sequence>
<protein>
    <submittedName>
        <fullName evidence="1">2-polyprenyl-3-methyl-5-hydroxy-6-metoxy-1, 4-benzoquinol methylase</fullName>
    </submittedName>
</protein>
<accession>W8KGJ5</accession>
<dbReference type="Pfam" id="PF13489">
    <property type="entry name" value="Methyltransf_23"/>
    <property type="match status" value="1"/>
</dbReference>
<dbReference type="InterPro" id="IPR029063">
    <property type="entry name" value="SAM-dependent_MTases_sf"/>
</dbReference>
<organism evidence="1 2">
    <name type="scientific">Ectothiorhodospira haloalkaliphila</name>
    <dbReference type="NCBI Taxonomy" id="421628"/>
    <lineage>
        <taxon>Bacteria</taxon>
        <taxon>Pseudomonadati</taxon>
        <taxon>Pseudomonadota</taxon>
        <taxon>Gammaproteobacteria</taxon>
        <taxon>Chromatiales</taxon>
        <taxon>Ectothiorhodospiraceae</taxon>
        <taxon>Ectothiorhodospira</taxon>
    </lineage>
</organism>
<keyword evidence="1" id="KW-0808">Transferase</keyword>
<dbReference type="Proteomes" id="UP000019442">
    <property type="component" value="Chromosome"/>
</dbReference>
<keyword evidence="2" id="KW-1185">Reference proteome</keyword>
<name>W8KGJ5_9GAMM</name>
<keyword evidence="1" id="KW-0489">Methyltransferase</keyword>
<reference evidence="2" key="2">
    <citation type="submission" date="2014-02" db="EMBL/GenBank/DDBJ databases">
        <title>Draft Genome Sequence of extremely halophilic bacteria Halorhodospira halochloris.</title>
        <authorList>
            <person name="Singh K.S."/>
        </authorList>
    </citation>
    <scope>NUCLEOTIDE SEQUENCE [LARGE SCALE GENOMIC DNA]</scope>
    <source>
        <strain evidence="2">A</strain>
    </source>
</reference>
<dbReference type="OrthoDB" id="9791944at2"/>
<dbReference type="KEGG" id="hhc:M911_06920"/>
<reference evidence="1 2" key="1">
    <citation type="journal article" date="2014" name="J Genomics">
        <title>Draft Genome Sequence of the Extremely Halophilic Phototrophic Purple Sulfur Bacterium Halorhodospira halochloris.</title>
        <authorList>
            <person name="Singh K.S."/>
            <person name="Kirksey J."/>
            <person name="Hoff W.D."/>
            <person name="Deole R."/>
        </authorList>
    </citation>
    <scope>NUCLEOTIDE SEQUENCE [LARGE SCALE GENOMIC DNA]</scope>
    <source>
        <strain evidence="1 2">A</strain>
    </source>
</reference>
<evidence type="ECO:0000313" key="1">
    <source>
        <dbReference type="EMBL" id="AHK78924.1"/>
    </source>
</evidence>
<dbReference type="EMBL" id="CP007268">
    <property type="protein sequence ID" value="AHK78924.1"/>
    <property type="molecule type" value="Genomic_DNA"/>
</dbReference>
<dbReference type="SUPFAM" id="SSF53335">
    <property type="entry name" value="S-adenosyl-L-methionine-dependent methyltransferases"/>
    <property type="match status" value="1"/>
</dbReference>
<dbReference type="AlphaFoldDB" id="W8KGJ5"/>
<dbReference type="RefSeq" id="WP_025281341.1">
    <property type="nucleotide sequence ID" value="NZ_CP007268.1"/>
</dbReference>
<evidence type="ECO:0000313" key="2">
    <source>
        <dbReference type="Proteomes" id="UP000019442"/>
    </source>
</evidence>
<gene>
    <name evidence="1" type="ORF">M911_06920</name>
</gene>
<proteinExistence type="predicted"/>
<dbReference type="GO" id="GO:0008168">
    <property type="term" value="F:methyltransferase activity"/>
    <property type="evidence" value="ECO:0007669"/>
    <property type="project" value="UniProtKB-KW"/>
</dbReference>
<dbReference type="GO" id="GO:0032259">
    <property type="term" value="P:methylation"/>
    <property type="evidence" value="ECO:0007669"/>
    <property type="project" value="UniProtKB-KW"/>
</dbReference>
<dbReference type="Gene3D" id="3.40.50.150">
    <property type="entry name" value="Vaccinia Virus protein VP39"/>
    <property type="match status" value="1"/>
</dbReference>
<dbReference type="HOGENOM" id="CLU_063353_0_0_6"/>